<dbReference type="Proteomes" id="UP001064048">
    <property type="component" value="Chromosome 6"/>
</dbReference>
<dbReference type="EMBL" id="CM046106">
    <property type="protein sequence ID" value="KAI8435697.1"/>
    <property type="molecule type" value="Genomic_DNA"/>
</dbReference>
<proteinExistence type="predicted"/>
<gene>
    <name evidence="1" type="ORF">MSG28_003950</name>
</gene>
<keyword evidence="2" id="KW-1185">Reference proteome</keyword>
<comment type="caution">
    <text evidence="1">The sequence shown here is derived from an EMBL/GenBank/DDBJ whole genome shotgun (WGS) entry which is preliminary data.</text>
</comment>
<evidence type="ECO:0000313" key="2">
    <source>
        <dbReference type="Proteomes" id="UP001064048"/>
    </source>
</evidence>
<organism evidence="1 2">
    <name type="scientific">Choristoneura fumiferana</name>
    <name type="common">Spruce budworm moth</name>
    <name type="synonym">Archips fumiferana</name>
    <dbReference type="NCBI Taxonomy" id="7141"/>
    <lineage>
        <taxon>Eukaryota</taxon>
        <taxon>Metazoa</taxon>
        <taxon>Ecdysozoa</taxon>
        <taxon>Arthropoda</taxon>
        <taxon>Hexapoda</taxon>
        <taxon>Insecta</taxon>
        <taxon>Pterygota</taxon>
        <taxon>Neoptera</taxon>
        <taxon>Endopterygota</taxon>
        <taxon>Lepidoptera</taxon>
        <taxon>Glossata</taxon>
        <taxon>Ditrysia</taxon>
        <taxon>Tortricoidea</taxon>
        <taxon>Tortricidae</taxon>
        <taxon>Tortricinae</taxon>
        <taxon>Choristoneura</taxon>
    </lineage>
</organism>
<name>A0ACC0KGR9_CHOFU</name>
<evidence type="ECO:0000313" key="1">
    <source>
        <dbReference type="EMBL" id="KAI8435697.1"/>
    </source>
</evidence>
<reference evidence="1 2" key="1">
    <citation type="journal article" date="2022" name="Genome Biol. Evol.">
        <title>The Spruce Budworm Genome: Reconstructing the Evolutionary History of Antifreeze Proteins.</title>
        <authorList>
            <person name="Beliveau C."/>
            <person name="Gagne P."/>
            <person name="Picq S."/>
            <person name="Vernygora O."/>
            <person name="Keeling C.I."/>
            <person name="Pinkney K."/>
            <person name="Doucet D."/>
            <person name="Wen F."/>
            <person name="Johnston J.S."/>
            <person name="Maaroufi H."/>
            <person name="Boyle B."/>
            <person name="Laroche J."/>
            <person name="Dewar K."/>
            <person name="Juretic N."/>
            <person name="Blackburn G."/>
            <person name="Nisole A."/>
            <person name="Brunet B."/>
            <person name="Brandao M."/>
            <person name="Lumley L."/>
            <person name="Duan J."/>
            <person name="Quan G."/>
            <person name="Lucarotti C.J."/>
            <person name="Roe A.D."/>
            <person name="Sperling F.A.H."/>
            <person name="Levesque R.C."/>
            <person name="Cusson M."/>
        </authorList>
    </citation>
    <scope>NUCLEOTIDE SEQUENCE [LARGE SCALE GENOMIC DNA]</scope>
    <source>
        <strain evidence="1">Glfc:IPQL:Cfum</strain>
    </source>
</reference>
<sequence length="439" mass="51279">MSICRTCLKTPANKDISGLENDINEDNKNYLDIMLFCLDIKVNHNSNVTTNLCLSCYKKIISFYKFKELSLKNDAYLKSINPIKEDKEDILLDDTEIKNENCSVSDADNIENFAIEVKKEIEVKDEDALAELQSDDELLSVIKKAKYGSITNETKENVPIPKIYARSKKKKLKYENDKNNGRQVCEECGKSVRNLKDHAVQHQPKSERRKLPCKVCPKVFTNYSARSRHYKIKHLGLKKKCDICDKEVVSLRQHKLVVHEAAQLPYGCVPCGRRFISQSALELHMTTHTKDRAHECDVCQKKFRARMHLLLHKRQVHEKEKSHMCQFCSKTFFKKYHLQVHLRSHTKEKPYSCQRCGKCFSSSSTLRNHRTIHSDVKQFSCQLCDMAFARSNYLKNHMISHTRERRHPCQYCGLRFGRSDHRKRHEWTAHQKHYVASAT</sequence>
<accession>A0ACC0KGR9</accession>
<protein>
    <submittedName>
        <fullName evidence="1">Uncharacterized protein</fullName>
    </submittedName>
</protein>